<dbReference type="AlphaFoldDB" id="A0A851HSA1"/>
<feature type="compositionally biased region" description="Acidic residues" evidence="1">
    <location>
        <begin position="36"/>
        <end position="45"/>
    </location>
</feature>
<reference evidence="2 3" key="1">
    <citation type="submission" date="2020-03" db="EMBL/GenBank/DDBJ databases">
        <title>Metagenomic, metatranscriptomic, and metabolomic analyses revealed the key microbes and metabolic features during the fermentation of ganjang, Korean traditional soy sauce.</title>
        <authorList>
            <person name="Chun B.H."/>
            <person name="Jeon C.O."/>
        </authorList>
    </citation>
    <scope>NUCLEOTIDE SEQUENCE [LARGE SCALE GENOMIC DNA]</scope>
    <source>
        <strain evidence="2 3">KG14</strain>
    </source>
</reference>
<feature type="region of interest" description="Disordered" evidence="1">
    <location>
        <begin position="36"/>
        <end position="59"/>
    </location>
</feature>
<accession>A0A851HSA1</accession>
<evidence type="ECO:0000256" key="1">
    <source>
        <dbReference type="SAM" id="MobiDB-lite"/>
    </source>
</evidence>
<evidence type="ECO:0000313" key="2">
    <source>
        <dbReference type="EMBL" id="NWN92284.1"/>
    </source>
</evidence>
<keyword evidence="3" id="KW-1185">Reference proteome</keyword>
<comment type="caution">
    <text evidence="2">The sequence shown here is derived from an EMBL/GenBank/DDBJ whole genome shotgun (WGS) entry which is preliminary data.</text>
</comment>
<dbReference type="EMBL" id="JABEVQ010000006">
    <property type="protein sequence ID" value="NWN92284.1"/>
    <property type="molecule type" value="Genomic_DNA"/>
</dbReference>
<proteinExistence type="predicted"/>
<sequence>MTDDQVSELIEAIRQQTEAITRLADSNAALVAAMADADEVDSDEREPDRYLDGTPCARG</sequence>
<dbReference type="Proteomes" id="UP000536442">
    <property type="component" value="Unassembled WGS sequence"/>
</dbReference>
<evidence type="ECO:0000313" key="3">
    <source>
        <dbReference type="Proteomes" id="UP000536442"/>
    </source>
</evidence>
<protein>
    <submittedName>
        <fullName evidence="2">Uncharacterized protein</fullName>
    </submittedName>
</protein>
<name>A0A851HSA1_9GAMM</name>
<organism evidence="2 3">
    <name type="scientific">Marinobacter adhaerens</name>
    <dbReference type="NCBI Taxonomy" id="1033846"/>
    <lineage>
        <taxon>Bacteria</taxon>
        <taxon>Pseudomonadati</taxon>
        <taxon>Pseudomonadota</taxon>
        <taxon>Gammaproteobacteria</taxon>
        <taxon>Pseudomonadales</taxon>
        <taxon>Marinobacteraceae</taxon>
        <taxon>Marinobacter</taxon>
    </lineage>
</organism>
<gene>
    <name evidence="2" type="ORF">HLV39_12360</name>
</gene>